<organism evidence="3 4">
    <name type="scientific">Candidatus Gottesmanbacteria bacterium RIFCSPHIGHO2_02_FULL_39_11</name>
    <dbReference type="NCBI Taxonomy" id="1798382"/>
    <lineage>
        <taxon>Bacteria</taxon>
        <taxon>Candidatus Gottesmaniibacteriota</taxon>
    </lineage>
</organism>
<keyword evidence="1" id="KW-0067">ATP-binding</keyword>
<dbReference type="Gene3D" id="3.30.470.20">
    <property type="entry name" value="ATP-grasp fold, B domain"/>
    <property type="match status" value="1"/>
</dbReference>
<evidence type="ECO:0000259" key="2">
    <source>
        <dbReference type="PROSITE" id="PS50975"/>
    </source>
</evidence>
<dbReference type="GO" id="GO:0009432">
    <property type="term" value="P:SOS response"/>
    <property type="evidence" value="ECO:0007669"/>
    <property type="project" value="TreeGrafter"/>
</dbReference>
<dbReference type="EMBL" id="MFJL01000029">
    <property type="protein sequence ID" value="OGG14057.1"/>
    <property type="molecule type" value="Genomic_DNA"/>
</dbReference>
<name>A0A1F5ZPN1_9BACT</name>
<dbReference type="GO" id="GO:0005737">
    <property type="term" value="C:cytoplasm"/>
    <property type="evidence" value="ECO:0007669"/>
    <property type="project" value="TreeGrafter"/>
</dbReference>
<dbReference type="SUPFAM" id="SSF56059">
    <property type="entry name" value="Glutathione synthetase ATP-binding domain-like"/>
    <property type="match status" value="1"/>
</dbReference>
<dbReference type="GO" id="GO:0005524">
    <property type="term" value="F:ATP binding"/>
    <property type="evidence" value="ECO:0007669"/>
    <property type="project" value="UniProtKB-UniRule"/>
</dbReference>
<reference evidence="3 4" key="1">
    <citation type="journal article" date="2016" name="Nat. Commun.">
        <title>Thousands of microbial genomes shed light on interconnected biogeochemical processes in an aquifer system.</title>
        <authorList>
            <person name="Anantharaman K."/>
            <person name="Brown C.T."/>
            <person name="Hug L.A."/>
            <person name="Sharon I."/>
            <person name="Castelle C.J."/>
            <person name="Probst A.J."/>
            <person name="Thomas B.C."/>
            <person name="Singh A."/>
            <person name="Wilkins M.J."/>
            <person name="Karaoz U."/>
            <person name="Brodie E.L."/>
            <person name="Williams K.H."/>
            <person name="Hubbard S.S."/>
            <person name="Banfield J.F."/>
        </authorList>
    </citation>
    <scope>NUCLEOTIDE SEQUENCE [LARGE SCALE GENOMIC DNA]</scope>
</reference>
<accession>A0A1F5ZPN1</accession>
<gene>
    <name evidence="3" type="ORF">A3D77_00935</name>
</gene>
<dbReference type="Proteomes" id="UP000176923">
    <property type="component" value="Unassembled WGS sequence"/>
</dbReference>
<protein>
    <recommendedName>
        <fullName evidence="2">ATP-grasp domain-containing protein</fullName>
    </recommendedName>
</protein>
<evidence type="ECO:0000313" key="3">
    <source>
        <dbReference type="EMBL" id="OGG14057.1"/>
    </source>
</evidence>
<dbReference type="STRING" id="1798382.A3D77_00935"/>
<dbReference type="PANTHER" id="PTHR21621:SF0">
    <property type="entry name" value="BETA-CITRYLGLUTAMATE SYNTHASE B-RELATED"/>
    <property type="match status" value="1"/>
</dbReference>
<comment type="caution">
    <text evidence="3">The sequence shown here is derived from an EMBL/GenBank/DDBJ whole genome shotgun (WGS) entry which is preliminary data.</text>
</comment>
<dbReference type="InterPro" id="IPR048936">
    <property type="entry name" value="MvdD-like_ATPgrasp"/>
</dbReference>
<sequence>MLPRNKSVVILTNSYDDHAHSLVPEIEKLGGKVYRIDFDRLSTHFSFSFLLNVKKPSFECETPVGSFASKKIDSIWYRRPYDTIFTKDSIDNAINSREQDATIRSIADYFPKKTLIVDHPNIVRFASQRITQLMIAKKMSLRIPDTLTTTSINQANSFYDKHQGNIIVKDIATTYIRLGNEAKSFFTTRVENKSDLQLVKNCPTLLQEQIFKKAELRITIIGNKIFPIEFDSKQVKEAQVDFRKGIEKIIKLPHKLVKLPLVIEKKLFKLLKFYGLHFGAIDMAITPEGEYVFFELNPAGQFLWLEDLTGVPLASEMAKFLMGAQKMD</sequence>
<feature type="domain" description="ATP-grasp" evidence="2">
    <location>
        <begin position="133"/>
        <end position="322"/>
    </location>
</feature>
<proteinExistence type="predicted"/>
<dbReference type="GO" id="GO:0018169">
    <property type="term" value="F:ribosomal S6-glutamic acid ligase activity"/>
    <property type="evidence" value="ECO:0007669"/>
    <property type="project" value="TreeGrafter"/>
</dbReference>
<dbReference type="AlphaFoldDB" id="A0A1F5ZPN1"/>
<dbReference type="Pfam" id="PF21068">
    <property type="entry name" value="ATPgraspMvdD"/>
    <property type="match status" value="1"/>
</dbReference>
<dbReference type="PROSITE" id="PS50975">
    <property type="entry name" value="ATP_GRASP"/>
    <property type="match status" value="1"/>
</dbReference>
<evidence type="ECO:0000256" key="1">
    <source>
        <dbReference type="PROSITE-ProRule" id="PRU00409"/>
    </source>
</evidence>
<keyword evidence="1" id="KW-0547">Nucleotide-binding</keyword>
<dbReference type="GO" id="GO:0046872">
    <property type="term" value="F:metal ion binding"/>
    <property type="evidence" value="ECO:0007669"/>
    <property type="project" value="InterPro"/>
</dbReference>
<evidence type="ECO:0000313" key="4">
    <source>
        <dbReference type="Proteomes" id="UP000176923"/>
    </source>
</evidence>
<dbReference type="PANTHER" id="PTHR21621">
    <property type="entry name" value="RIBOSOMAL PROTEIN S6 MODIFICATION PROTEIN"/>
    <property type="match status" value="1"/>
</dbReference>
<dbReference type="InterPro" id="IPR011761">
    <property type="entry name" value="ATP-grasp"/>
</dbReference>